<feature type="domain" description="Putative regulatory protein FmdB zinc ribbon" evidence="2">
    <location>
        <begin position="1"/>
        <end position="42"/>
    </location>
</feature>
<dbReference type="SMART" id="SM00834">
    <property type="entry name" value="CxxC_CXXC_SSSS"/>
    <property type="match status" value="1"/>
</dbReference>
<accession>A0A932ENT0</accession>
<dbReference type="NCBIfam" id="TIGR02605">
    <property type="entry name" value="CxxC_CxxC_SSSS"/>
    <property type="match status" value="1"/>
</dbReference>
<sequence length="117" mass="12757">MPIYEYQCKKCGHRFEKIHQNFSEARVKKCPQCGGAVEQLFSAPAAHFKGEGFYVTDYARKGSGKPESADGGSSAGAAKEKGSEGKAESKTETKSETKAETKTETKAETKSEKKQKK</sequence>
<reference evidence="3" key="1">
    <citation type="submission" date="2020-07" db="EMBL/GenBank/DDBJ databases">
        <title>Huge and variable diversity of episymbiotic CPR bacteria and DPANN archaea in groundwater ecosystems.</title>
        <authorList>
            <person name="He C.Y."/>
            <person name="Keren R."/>
            <person name="Whittaker M."/>
            <person name="Farag I.F."/>
            <person name="Doudna J."/>
            <person name="Cate J.H.D."/>
            <person name="Banfield J.F."/>
        </authorList>
    </citation>
    <scope>NUCLEOTIDE SEQUENCE</scope>
    <source>
        <strain evidence="3">NC_groundwater_580_Pr5_B-0.1um_64_19</strain>
    </source>
</reference>
<comment type="caution">
    <text evidence="3">The sequence shown here is derived from an EMBL/GenBank/DDBJ whole genome shotgun (WGS) entry which is preliminary data.</text>
</comment>
<feature type="compositionally biased region" description="Basic and acidic residues" evidence="1">
    <location>
        <begin position="78"/>
        <end position="117"/>
    </location>
</feature>
<organism evidence="3 4">
    <name type="scientific">Candidatus Korobacter versatilis</name>
    <dbReference type="NCBI Taxonomy" id="658062"/>
    <lineage>
        <taxon>Bacteria</taxon>
        <taxon>Pseudomonadati</taxon>
        <taxon>Acidobacteriota</taxon>
        <taxon>Terriglobia</taxon>
        <taxon>Terriglobales</taxon>
        <taxon>Candidatus Korobacteraceae</taxon>
        <taxon>Candidatus Korobacter</taxon>
    </lineage>
</organism>
<evidence type="ECO:0000259" key="2">
    <source>
        <dbReference type="SMART" id="SM00834"/>
    </source>
</evidence>
<dbReference type="PANTHER" id="PTHR34404">
    <property type="entry name" value="REGULATORY PROTEIN, FMDB FAMILY"/>
    <property type="match status" value="1"/>
</dbReference>
<dbReference type="Proteomes" id="UP000779809">
    <property type="component" value="Unassembled WGS sequence"/>
</dbReference>
<proteinExistence type="predicted"/>
<feature type="region of interest" description="Disordered" evidence="1">
    <location>
        <begin position="59"/>
        <end position="117"/>
    </location>
</feature>
<evidence type="ECO:0000313" key="3">
    <source>
        <dbReference type="EMBL" id="MBI2678045.1"/>
    </source>
</evidence>
<name>A0A932ENT0_9BACT</name>
<dbReference type="PANTHER" id="PTHR34404:SF2">
    <property type="entry name" value="CONSERVED SERINE RICH PROTEIN"/>
    <property type="match status" value="1"/>
</dbReference>
<dbReference type="AlphaFoldDB" id="A0A932ENT0"/>
<dbReference type="InterPro" id="IPR013429">
    <property type="entry name" value="Regulatory_FmdB_Zinc_ribbon"/>
</dbReference>
<dbReference type="Pfam" id="PF09723">
    <property type="entry name" value="Zn_ribbon_8"/>
    <property type="match status" value="1"/>
</dbReference>
<gene>
    <name evidence="3" type="ORF">HYX28_04640</name>
</gene>
<evidence type="ECO:0000313" key="4">
    <source>
        <dbReference type="Proteomes" id="UP000779809"/>
    </source>
</evidence>
<evidence type="ECO:0000256" key="1">
    <source>
        <dbReference type="SAM" id="MobiDB-lite"/>
    </source>
</evidence>
<dbReference type="EMBL" id="JACPNR010000006">
    <property type="protein sequence ID" value="MBI2678045.1"/>
    <property type="molecule type" value="Genomic_DNA"/>
</dbReference>
<protein>
    <submittedName>
        <fullName evidence="3">Zinc ribbon domain-containing protein</fullName>
    </submittedName>
</protein>